<dbReference type="Pfam" id="PF08327">
    <property type="entry name" value="AHSA1"/>
    <property type="match status" value="1"/>
</dbReference>
<name>A0ABN2W4P4_9ACTN</name>
<reference evidence="4" key="1">
    <citation type="journal article" date="2019" name="Int. J. Syst. Evol. Microbiol.">
        <title>The Global Catalogue of Microorganisms (GCM) 10K type strain sequencing project: providing services to taxonomists for standard genome sequencing and annotation.</title>
        <authorList>
            <consortium name="The Broad Institute Genomics Platform"/>
            <consortium name="The Broad Institute Genome Sequencing Center for Infectious Disease"/>
            <person name="Wu L."/>
            <person name="Ma J."/>
        </authorList>
    </citation>
    <scope>NUCLEOTIDE SEQUENCE [LARGE SCALE GENOMIC DNA]</scope>
    <source>
        <strain evidence="4">JCM 15749</strain>
    </source>
</reference>
<protein>
    <recommendedName>
        <fullName evidence="2">Activator of Hsp90 ATPase homologue 1/2-like C-terminal domain-containing protein</fullName>
    </recommendedName>
</protein>
<dbReference type="InterPro" id="IPR023393">
    <property type="entry name" value="START-like_dom_sf"/>
</dbReference>
<dbReference type="SUPFAM" id="SSF55961">
    <property type="entry name" value="Bet v1-like"/>
    <property type="match status" value="1"/>
</dbReference>
<organism evidence="3 4">
    <name type="scientific">Aeromicrobium halocynthiae</name>
    <dbReference type="NCBI Taxonomy" id="560557"/>
    <lineage>
        <taxon>Bacteria</taxon>
        <taxon>Bacillati</taxon>
        <taxon>Actinomycetota</taxon>
        <taxon>Actinomycetes</taxon>
        <taxon>Propionibacteriales</taxon>
        <taxon>Nocardioidaceae</taxon>
        <taxon>Aeromicrobium</taxon>
    </lineage>
</organism>
<dbReference type="InterPro" id="IPR013538">
    <property type="entry name" value="ASHA1/2-like_C"/>
</dbReference>
<proteinExistence type="inferred from homology"/>
<comment type="similarity">
    <text evidence="1">Belongs to the AHA1 family.</text>
</comment>
<dbReference type="RefSeq" id="WP_344329537.1">
    <property type="nucleotide sequence ID" value="NZ_BAAAPY010000011.1"/>
</dbReference>
<feature type="domain" description="Activator of Hsp90 ATPase homologue 1/2-like C-terminal" evidence="2">
    <location>
        <begin position="14"/>
        <end position="143"/>
    </location>
</feature>
<evidence type="ECO:0000256" key="1">
    <source>
        <dbReference type="ARBA" id="ARBA00006817"/>
    </source>
</evidence>
<dbReference type="Gene3D" id="3.30.530.20">
    <property type="match status" value="1"/>
</dbReference>
<gene>
    <name evidence="3" type="ORF">GCM10009821_26130</name>
</gene>
<sequence length="148" mass="15596">MVLHETLTFAAVLAAPIEDVWSAVADPGARAGWSVPAGEQMVIDHDDLRPGGTGSYRCGPPGSLDVAGEVAYLAVAPGELLVHTDTIRSGDEVLTTALLTWTFAEQDGLTRVEIVDQVASFAGAGIIDGHRNGHRLALEQLGRWLAAR</sequence>
<evidence type="ECO:0000313" key="3">
    <source>
        <dbReference type="EMBL" id="GAA2083709.1"/>
    </source>
</evidence>
<evidence type="ECO:0000313" key="4">
    <source>
        <dbReference type="Proteomes" id="UP001501480"/>
    </source>
</evidence>
<dbReference type="EMBL" id="BAAAPY010000011">
    <property type="protein sequence ID" value="GAA2083709.1"/>
    <property type="molecule type" value="Genomic_DNA"/>
</dbReference>
<evidence type="ECO:0000259" key="2">
    <source>
        <dbReference type="Pfam" id="PF08327"/>
    </source>
</evidence>
<comment type="caution">
    <text evidence="3">The sequence shown here is derived from an EMBL/GenBank/DDBJ whole genome shotgun (WGS) entry which is preliminary data.</text>
</comment>
<dbReference type="Proteomes" id="UP001501480">
    <property type="component" value="Unassembled WGS sequence"/>
</dbReference>
<keyword evidence="4" id="KW-1185">Reference proteome</keyword>
<accession>A0ABN2W4P4</accession>